<feature type="region of interest" description="Disordered" evidence="1">
    <location>
        <begin position="156"/>
        <end position="185"/>
    </location>
</feature>
<feature type="compositionally biased region" description="Gly residues" evidence="1">
    <location>
        <begin position="58"/>
        <end position="72"/>
    </location>
</feature>
<dbReference type="RefSeq" id="WP_229122602.1">
    <property type="nucleotide sequence ID" value="NZ_CP064791.1"/>
</dbReference>
<dbReference type="AlphaFoldDB" id="A0A897NJC5"/>
<evidence type="ECO:0000256" key="1">
    <source>
        <dbReference type="SAM" id="MobiDB-lite"/>
    </source>
</evidence>
<accession>A0A897NJC5</accession>
<dbReference type="EMBL" id="CP064791">
    <property type="protein sequence ID" value="QSG14560.1"/>
    <property type="molecule type" value="Genomic_DNA"/>
</dbReference>
<keyword evidence="3" id="KW-1185">Reference proteome</keyword>
<feature type="region of interest" description="Disordered" evidence="1">
    <location>
        <begin position="49"/>
        <end position="81"/>
    </location>
</feature>
<organism evidence="2 3">
    <name type="scientific">Halapricum desulfuricans</name>
    <dbReference type="NCBI Taxonomy" id="2841257"/>
    <lineage>
        <taxon>Archaea</taxon>
        <taxon>Methanobacteriati</taxon>
        <taxon>Methanobacteriota</taxon>
        <taxon>Stenosarchaea group</taxon>
        <taxon>Halobacteria</taxon>
        <taxon>Halobacteriales</taxon>
        <taxon>Haloarculaceae</taxon>
        <taxon>Halapricum</taxon>
    </lineage>
</organism>
<name>A0A897NJC5_9EURY</name>
<reference evidence="2 3" key="1">
    <citation type="submission" date="2020-11" db="EMBL/GenBank/DDBJ databases">
        <title>Carbohydrate-dependent, anaerobic sulfur respiration: A novel catabolism in halophilic archaea.</title>
        <authorList>
            <person name="Sorokin D.Y."/>
            <person name="Messina E."/>
            <person name="Smedile F."/>
            <person name="La Cono V."/>
            <person name="Hallsworth J.E."/>
            <person name="Yakimov M.M."/>
        </authorList>
    </citation>
    <scope>NUCLEOTIDE SEQUENCE [LARGE SCALE GENOMIC DNA]</scope>
    <source>
        <strain evidence="2 3">HSR-Est</strain>
    </source>
</reference>
<evidence type="ECO:0000313" key="3">
    <source>
        <dbReference type="Proteomes" id="UP000663292"/>
    </source>
</evidence>
<evidence type="ECO:0000313" key="2">
    <source>
        <dbReference type="EMBL" id="QSG14560.1"/>
    </source>
</evidence>
<gene>
    <name evidence="2" type="ORF">HSEST_1025</name>
</gene>
<dbReference type="Proteomes" id="UP000663292">
    <property type="component" value="Chromosome"/>
</dbReference>
<protein>
    <submittedName>
        <fullName evidence="2">Uncharacterized protein</fullName>
    </submittedName>
</protein>
<proteinExistence type="predicted"/>
<dbReference type="GeneID" id="68857659"/>
<sequence>MTDRTDRWLLLVVALIGVALLIPAVSAHGTNDNNWTDWMDTNVWGGDAPDDVGPYAGPHGGGHYGPHGGGSYGPAATNETRYGGQYGPHHGPHHGWAYGAGDERPANASHYHGGAYVNGSAPARYANGTAYHHGGYANSTYPSAVNGTYYPGDGYESSPYPSDGTRTEGTSDSAWRYSGGPGGCH</sequence>